<dbReference type="EMBL" id="JAGZCZ010000001">
    <property type="protein sequence ID" value="MBS5518858.1"/>
    <property type="molecule type" value="Genomic_DNA"/>
</dbReference>
<dbReference type="PANTHER" id="PTHR47354">
    <property type="entry name" value="NADH OXIDOREDUCTASE HCR"/>
    <property type="match status" value="1"/>
</dbReference>
<dbReference type="InterPro" id="IPR017938">
    <property type="entry name" value="Riboflavin_synthase-like_b-brl"/>
</dbReference>
<dbReference type="InterPro" id="IPR050415">
    <property type="entry name" value="MRET"/>
</dbReference>
<gene>
    <name evidence="2" type="ORF">KHX13_00700</name>
</gene>
<dbReference type="SUPFAM" id="SSF63380">
    <property type="entry name" value="Riboflavin synthase domain-like"/>
    <property type="match status" value="1"/>
</dbReference>
<dbReference type="GO" id="GO:0016491">
    <property type="term" value="F:oxidoreductase activity"/>
    <property type="evidence" value="ECO:0007669"/>
    <property type="project" value="InterPro"/>
</dbReference>
<dbReference type="PROSITE" id="PS51384">
    <property type="entry name" value="FAD_FR"/>
    <property type="match status" value="1"/>
</dbReference>
<dbReference type="PANTHER" id="PTHR47354:SF5">
    <property type="entry name" value="PROTEIN RFBI"/>
    <property type="match status" value="1"/>
</dbReference>
<feature type="domain" description="FAD-binding FR-type" evidence="1">
    <location>
        <begin position="1"/>
        <end position="106"/>
    </location>
</feature>
<dbReference type="Gene3D" id="2.40.30.10">
    <property type="entry name" value="Translation factors"/>
    <property type="match status" value="1"/>
</dbReference>
<dbReference type="InterPro" id="IPR039261">
    <property type="entry name" value="FNR_nucleotide-bd"/>
</dbReference>
<name>A0A943I4J4_9FIRM</name>
<reference evidence="2" key="1">
    <citation type="submission" date="2021-02" db="EMBL/GenBank/DDBJ databases">
        <title>Infant gut strain persistence is associated with maternal origin, phylogeny, and functional potential including surface adhesion and iron acquisition.</title>
        <authorList>
            <person name="Lou Y.C."/>
        </authorList>
    </citation>
    <scope>NUCLEOTIDE SEQUENCE</scope>
    <source>
        <strain evidence="2">L3_106_000M1_dasL3_106_000M1_concoct_15</strain>
    </source>
</reference>
<dbReference type="SUPFAM" id="SSF52343">
    <property type="entry name" value="Ferredoxin reductase-like, C-terminal NADP-linked domain"/>
    <property type="match status" value="1"/>
</dbReference>
<comment type="caution">
    <text evidence="2">The sequence shown here is derived from an EMBL/GenBank/DDBJ whole genome shotgun (WGS) entry which is preliminary data.</text>
</comment>
<accession>A0A943I4J4</accession>
<dbReference type="CDD" id="cd00322">
    <property type="entry name" value="FNR_like"/>
    <property type="match status" value="1"/>
</dbReference>
<dbReference type="InterPro" id="IPR017927">
    <property type="entry name" value="FAD-bd_FR_type"/>
</dbReference>
<evidence type="ECO:0000313" key="3">
    <source>
        <dbReference type="Proteomes" id="UP000754226"/>
    </source>
</evidence>
<evidence type="ECO:0000313" key="2">
    <source>
        <dbReference type="EMBL" id="MBS5518858.1"/>
    </source>
</evidence>
<dbReference type="Proteomes" id="UP000754226">
    <property type="component" value="Unassembled WGS sequence"/>
</dbReference>
<dbReference type="Gene3D" id="3.40.50.80">
    <property type="entry name" value="Nucleotide-binding domain of ferredoxin-NADP reductase (FNR) module"/>
    <property type="match status" value="1"/>
</dbReference>
<dbReference type="PRINTS" id="PR00410">
    <property type="entry name" value="PHEHYDRXLASE"/>
</dbReference>
<dbReference type="AlphaFoldDB" id="A0A943I4J4"/>
<organism evidence="2 3">
    <name type="scientific">Acidaminococcus intestini</name>
    <dbReference type="NCBI Taxonomy" id="187327"/>
    <lineage>
        <taxon>Bacteria</taxon>
        <taxon>Bacillati</taxon>
        <taxon>Bacillota</taxon>
        <taxon>Negativicutes</taxon>
        <taxon>Acidaminococcales</taxon>
        <taxon>Acidaminococcaceae</taxon>
        <taxon>Acidaminococcus</taxon>
    </lineage>
</organism>
<protein>
    <submittedName>
        <fullName evidence="2">FAD-dependent oxidoreductase</fullName>
    </submittedName>
</protein>
<sequence>MEFLEATLTKIVQETSDSYSFIMTIPEGFTWKAGQHVAWQINGFELDAEDRNTRVFTIASTMADGYLMFTTRIADKHTSFKEVLLHQIKPGDKIGVARPLGTFALDAEGFKKTLIVAGGIGITPIRALLRDYKDHPADGHAITVLYSDDRGEFCYKDFWKELEAVPGVEVRLISDREIFMKDTDTYAKDVQNAAEYLIAGSPGMNNAFTERLEGLGIKKENIKTDVFIGY</sequence>
<proteinExistence type="predicted"/>
<evidence type="ECO:0000259" key="1">
    <source>
        <dbReference type="PROSITE" id="PS51384"/>
    </source>
</evidence>